<dbReference type="EMBL" id="CADCTR010000343">
    <property type="protein sequence ID" value="CAA9234321.1"/>
    <property type="molecule type" value="Genomic_DNA"/>
</dbReference>
<feature type="non-terminal residue" evidence="1">
    <location>
        <position position="1"/>
    </location>
</feature>
<accession>A0A6J4HXF7</accession>
<proteinExistence type="predicted"/>
<name>A0A6J4HXF7_9CHLR</name>
<dbReference type="AlphaFoldDB" id="A0A6J4HXF7"/>
<evidence type="ECO:0000313" key="1">
    <source>
        <dbReference type="EMBL" id="CAA9234321.1"/>
    </source>
</evidence>
<reference evidence="1" key="1">
    <citation type="submission" date="2020-02" db="EMBL/GenBank/DDBJ databases">
        <authorList>
            <person name="Meier V. D."/>
        </authorList>
    </citation>
    <scope>NUCLEOTIDE SEQUENCE</scope>
    <source>
        <strain evidence="1">AVDCRST_MAG93</strain>
    </source>
</reference>
<organism evidence="1">
    <name type="scientific">uncultured Chloroflexia bacterium</name>
    <dbReference type="NCBI Taxonomy" id="1672391"/>
    <lineage>
        <taxon>Bacteria</taxon>
        <taxon>Bacillati</taxon>
        <taxon>Chloroflexota</taxon>
        <taxon>Chloroflexia</taxon>
        <taxon>environmental samples</taxon>
    </lineage>
</organism>
<feature type="non-terminal residue" evidence="1">
    <location>
        <position position="38"/>
    </location>
</feature>
<gene>
    <name evidence="1" type="ORF">AVDCRST_MAG93-1026</name>
</gene>
<sequence length="38" mass="3740">TCAGCSGSAGNCRRRTRSSWLPGASAARIGKGTVSGSL</sequence>
<protein>
    <submittedName>
        <fullName evidence="1">Uncharacterized protein</fullName>
    </submittedName>
</protein>